<reference evidence="2 3" key="1">
    <citation type="submission" date="2018-04" db="EMBL/GenBank/DDBJ databases">
        <title>Massilia violaceinigra sp. nov., a novel purple-pigmented bacterium isolated from Tianshan glacier, Xinjiang, China.</title>
        <authorList>
            <person name="Wang H."/>
        </authorList>
    </citation>
    <scope>NUCLEOTIDE SEQUENCE [LARGE SCALE GENOMIC DNA]</scope>
    <source>
        <strain evidence="2 3">B448-2</strain>
    </source>
</reference>
<comment type="caution">
    <text evidence="2">The sequence shown here is derived from an EMBL/GenBank/DDBJ whole genome shotgun (WGS) entry which is preliminary data.</text>
</comment>
<dbReference type="RefSeq" id="WP_106757534.1">
    <property type="nucleotide sequence ID" value="NZ_PXWF02000182.1"/>
</dbReference>
<organism evidence="2 3">
    <name type="scientific">Massilia glaciei</name>
    <dbReference type="NCBI Taxonomy" id="1524097"/>
    <lineage>
        <taxon>Bacteria</taxon>
        <taxon>Pseudomonadati</taxon>
        <taxon>Pseudomonadota</taxon>
        <taxon>Betaproteobacteria</taxon>
        <taxon>Burkholderiales</taxon>
        <taxon>Oxalobacteraceae</taxon>
        <taxon>Telluria group</taxon>
        <taxon>Massilia</taxon>
    </lineage>
</organism>
<dbReference type="InterPro" id="IPR058248">
    <property type="entry name" value="Lxx211020-like"/>
</dbReference>
<dbReference type="AlphaFoldDB" id="A0A2U2HM68"/>
<evidence type="ECO:0000313" key="3">
    <source>
        <dbReference type="Proteomes" id="UP000241421"/>
    </source>
</evidence>
<proteinExistence type="predicted"/>
<dbReference type="OrthoDB" id="9796962at2"/>
<dbReference type="PANTHER" id="PTHR36302:SF1">
    <property type="entry name" value="COPPER CHAPERONE PCU(A)C"/>
    <property type="match status" value="1"/>
</dbReference>
<accession>A0A2U2HM68</accession>
<dbReference type="PANTHER" id="PTHR36302">
    <property type="entry name" value="BLR7088 PROTEIN"/>
    <property type="match status" value="1"/>
</dbReference>
<dbReference type="InterPro" id="IPR007410">
    <property type="entry name" value="LpqE-like"/>
</dbReference>
<keyword evidence="3" id="KW-1185">Reference proteome</keyword>
<dbReference type="Gene3D" id="2.60.40.1890">
    <property type="entry name" value="PCu(A)C copper chaperone"/>
    <property type="match status" value="1"/>
</dbReference>
<keyword evidence="1" id="KW-0732">Signal</keyword>
<evidence type="ECO:0000313" key="2">
    <source>
        <dbReference type="EMBL" id="PWF48569.1"/>
    </source>
</evidence>
<dbReference type="EMBL" id="PXWF02000182">
    <property type="protein sequence ID" value="PWF48569.1"/>
    <property type="molecule type" value="Genomic_DNA"/>
</dbReference>
<name>A0A2U2HM68_9BURK</name>
<dbReference type="SUPFAM" id="SSF110087">
    <property type="entry name" value="DR1885-like metal-binding protein"/>
    <property type="match status" value="1"/>
</dbReference>
<dbReference type="Proteomes" id="UP000241421">
    <property type="component" value="Unassembled WGS sequence"/>
</dbReference>
<dbReference type="InterPro" id="IPR036182">
    <property type="entry name" value="PCuAC_sf"/>
</dbReference>
<evidence type="ECO:0000256" key="1">
    <source>
        <dbReference type="SAM" id="SignalP"/>
    </source>
</evidence>
<gene>
    <name evidence="2" type="ORF">C7C56_011445</name>
</gene>
<dbReference type="Pfam" id="PF04314">
    <property type="entry name" value="PCuAC"/>
    <property type="match status" value="1"/>
</dbReference>
<feature type="chain" id="PRO_5015514272" evidence="1">
    <location>
        <begin position="23"/>
        <end position="152"/>
    </location>
</feature>
<feature type="signal peptide" evidence="1">
    <location>
        <begin position="1"/>
        <end position="22"/>
    </location>
</feature>
<protein>
    <submittedName>
        <fullName evidence="2">Copper chaperone PCu(A)C</fullName>
    </submittedName>
</protein>
<sequence length="152" mass="16268">MNKFVSGMAAMLALAGSAAAQAQVKLSAPWVRATVPQQSSTGAFLRIETTADARLVKVASPVAGIAEMHKMEMKGEMMRMYRVDGIALPAGKVTQLASGGHHIMLLDLKRQLKAGETVPLTLTFEDRQKKRSSVTLAVPVKPLTYVSPAKAH</sequence>